<dbReference type="InterPro" id="IPR007627">
    <property type="entry name" value="RNA_pol_sigma70_r2"/>
</dbReference>
<dbReference type="Gene3D" id="1.10.1740.10">
    <property type="match status" value="1"/>
</dbReference>
<reference evidence="6 7" key="1">
    <citation type="submission" date="2022-10" db="EMBL/GenBank/DDBJ databases">
        <title>Luteolibacter arcticus strain CCTCC AB 2014275, whole genome shotgun sequencing project.</title>
        <authorList>
            <person name="Zhao G."/>
            <person name="Shen L."/>
        </authorList>
    </citation>
    <scope>NUCLEOTIDE SEQUENCE [LARGE SCALE GENOMIC DNA]</scope>
    <source>
        <strain evidence="6 7">CCTCC AB 2014275</strain>
    </source>
</reference>
<evidence type="ECO:0000313" key="6">
    <source>
        <dbReference type="EMBL" id="MCW1925054.1"/>
    </source>
</evidence>
<keyword evidence="7" id="KW-1185">Reference proteome</keyword>
<dbReference type="Pfam" id="PF04542">
    <property type="entry name" value="Sigma70_r2"/>
    <property type="match status" value="1"/>
</dbReference>
<dbReference type="InterPro" id="IPR039425">
    <property type="entry name" value="RNA_pol_sigma-70-like"/>
</dbReference>
<dbReference type="SUPFAM" id="SSF88659">
    <property type="entry name" value="Sigma3 and sigma4 domains of RNA polymerase sigma factors"/>
    <property type="match status" value="1"/>
</dbReference>
<dbReference type="InterPro" id="IPR014284">
    <property type="entry name" value="RNA_pol_sigma-70_dom"/>
</dbReference>
<evidence type="ECO:0000313" key="7">
    <source>
        <dbReference type="Proteomes" id="UP001320876"/>
    </source>
</evidence>
<evidence type="ECO:0000256" key="1">
    <source>
        <dbReference type="ARBA" id="ARBA00010641"/>
    </source>
</evidence>
<accession>A0ABT3GNG6</accession>
<dbReference type="SUPFAM" id="SSF88946">
    <property type="entry name" value="Sigma2 domain of RNA polymerase sigma factors"/>
    <property type="match status" value="1"/>
</dbReference>
<evidence type="ECO:0000259" key="5">
    <source>
        <dbReference type="Pfam" id="PF04542"/>
    </source>
</evidence>
<dbReference type="RefSeq" id="WP_264489162.1">
    <property type="nucleotide sequence ID" value="NZ_JAPDDT010000011.1"/>
</dbReference>
<comment type="similarity">
    <text evidence="1">Belongs to the sigma-70 factor family. ECF subfamily.</text>
</comment>
<evidence type="ECO:0000256" key="2">
    <source>
        <dbReference type="ARBA" id="ARBA00023015"/>
    </source>
</evidence>
<dbReference type="InterPro" id="IPR014331">
    <property type="entry name" value="RNA_pol_sigma70_ECF_RHOBA"/>
</dbReference>
<dbReference type="EMBL" id="JAPDDT010000011">
    <property type="protein sequence ID" value="MCW1925054.1"/>
    <property type="molecule type" value="Genomic_DNA"/>
</dbReference>
<evidence type="ECO:0000256" key="4">
    <source>
        <dbReference type="ARBA" id="ARBA00023163"/>
    </source>
</evidence>
<keyword evidence="3" id="KW-0731">Sigma factor</keyword>
<dbReference type="NCBIfam" id="TIGR02937">
    <property type="entry name" value="sigma70-ECF"/>
    <property type="match status" value="1"/>
</dbReference>
<sequence length="177" mass="20547">MKPEQNREFVALMVPCQQSIRNFVYSIHPDAGDLDDIMQETAISLWEKFDTFDRTREFLPWAMRLAYFEVLSFRKKRSRDRLVFSDEAVEALAAEEPEVELTEHVREALETCLCRLDPRARAVVEARYGKGSSISDLAIHRKESVHRLYRILDKVRALLIDCVRGQLIDQGLPADHV</sequence>
<keyword evidence="2" id="KW-0805">Transcription regulation</keyword>
<evidence type="ECO:0000256" key="3">
    <source>
        <dbReference type="ARBA" id="ARBA00023082"/>
    </source>
</evidence>
<comment type="caution">
    <text evidence="6">The sequence shown here is derived from an EMBL/GenBank/DDBJ whole genome shotgun (WGS) entry which is preliminary data.</text>
</comment>
<dbReference type="Proteomes" id="UP001320876">
    <property type="component" value="Unassembled WGS sequence"/>
</dbReference>
<protein>
    <submittedName>
        <fullName evidence="6">Sigma-70 family RNA polymerase sigma factor</fullName>
    </submittedName>
</protein>
<feature type="domain" description="RNA polymerase sigma-70 region 2" evidence="5">
    <location>
        <begin position="17"/>
        <end position="79"/>
    </location>
</feature>
<dbReference type="PANTHER" id="PTHR43133">
    <property type="entry name" value="RNA POLYMERASE ECF-TYPE SIGMA FACTO"/>
    <property type="match status" value="1"/>
</dbReference>
<name>A0ABT3GNG6_9BACT</name>
<dbReference type="PANTHER" id="PTHR43133:SF51">
    <property type="entry name" value="RNA POLYMERASE SIGMA FACTOR"/>
    <property type="match status" value="1"/>
</dbReference>
<dbReference type="InterPro" id="IPR013325">
    <property type="entry name" value="RNA_pol_sigma_r2"/>
</dbReference>
<gene>
    <name evidence="6" type="ORF">OKA05_21010</name>
</gene>
<dbReference type="NCBIfam" id="TIGR02989">
    <property type="entry name" value="Sig-70_gvs1"/>
    <property type="match status" value="1"/>
</dbReference>
<proteinExistence type="inferred from homology"/>
<organism evidence="6 7">
    <name type="scientific">Luteolibacter arcticus</name>
    <dbReference type="NCBI Taxonomy" id="1581411"/>
    <lineage>
        <taxon>Bacteria</taxon>
        <taxon>Pseudomonadati</taxon>
        <taxon>Verrucomicrobiota</taxon>
        <taxon>Verrucomicrobiia</taxon>
        <taxon>Verrucomicrobiales</taxon>
        <taxon>Verrucomicrobiaceae</taxon>
        <taxon>Luteolibacter</taxon>
    </lineage>
</organism>
<dbReference type="InterPro" id="IPR013324">
    <property type="entry name" value="RNA_pol_sigma_r3/r4-like"/>
</dbReference>
<keyword evidence="4" id="KW-0804">Transcription</keyword>